<sequence>MNRLDEINLKKLKLLNSHIEDALKNPTSRYFDFGIYLKYFEEFEILRDYFKGNYSDLLLDLENKSKPESSKTTDFEGRGFLRRQVIIDLNKDIQKIISRSEFFETDSSKATQLTNNSQKIFISHGKSKDWIELQNFLTHQSRLETIELSQQANLGRTILQKLNEESKKCNYAIIVMSGDDTDPDGKAKARENVIHEIGFFQGTYGLDRVCILYEEGTSIPSNISGVVYIPYKHDEIKNTFLDLQKELKAAGF</sequence>
<dbReference type="EMBL" id="RQGP01000010">
    <property type="protein sequence ID" value="TGL93787.1"/>
    <property type="molecule type" value="Genomic_DNA"/>
</dbReference>
<protein>
    <submittedName>
        <fullName evidence="2">DNA-binding protein</fullName>
    </submittedName>
</protein>
<evidence type="ECO:0000313" key="3">
    <source>
        <dbReference type="Proteomes" id="UP000298263"/>
    </source>
</evidence>
<dbReference type="InterPro" id="IPR019302">
    <property type="entry name" value="CAP12/PCTIR_TIR_dom"/>
</dbReference>
<dbReference type="RefSeq" id="WP_135588082.1">
    <property type="nucleotide sequence ID" value="NZ_RQGO01000019.1"/>
</dbReference>
<keyword evidence="2" id="KW-0238">DNA-binding</keyword>
<dbReference type="OrthoDB" id="348121at2"/>
<accession>A0A4Z1A0U1</accession>
<reference evidence="2" key="1">
    <citation type="journal article" date="2019" name="PLoS Negl. Trop. Dis.">
        <title>Revisiting the worldwide diversity of Leptospira species in the environment.</title>
        <authorList>
            <person name="Vincent A.T."/>
            <person name="Schiettekatte O."/>
            <person name="Bourhy P."/>
            <person name="Veyrier F.J."/>
            <person name="Picardeau M."/>
        </authorList>
    </citation>
    <scope>NUCLEOTIDE SEQUENCE [LARGE SCALE GENOMIC DNA]</scope>
    <source>
        <strain evidence="2">201702422</strain>
    </source>
</reference>
<dbReference type="AlphaFoldDB" id="A0A4Z1A0U1"/>
<dbReference type="GO" id="GO:0050135">
    <property type="term" value="F:NADP+ nucleosidase activity"/>
    <property type="evidence" value="ECO:0007669"/>
    <property type="project" value="InterPro"/>
</dbReference>
<evidence type="ECO:0000259" key="1">
    <source>
        <dbReference type="Pfam" id="PF10137"/>
    </source>
</evidence>
<dbReference type="Proteomes" id="UP000298263">
    <property type="component" value="Unassembled WGS sequence"/>
</dbReference>
<feature type="domain" description="CD-NTase-associated protein 12/Pycsar effector protein TIR" evidence="1">
    <location>
        <begin position="119"/>
        <end position="232"/>
    </location>
</feature>
<keyword evidence="3" id="KW-1185">Reference proteome</keyword>
<gene>
    <name evidence="2" type="ORF">EHQ69_04705</name>
</gene>
<organism evidence="2 3">
    <name type="scientific">Leptospira congkakensis</name>
    <dbReference type="NCBI Taxonomy" id="2484932"/>
    <lineage>
        <taxon>Bacteria</taxon>
        <taxon>Pseudomonadati</taxon>
        <taxon>Spirochaetota</taxon>
        <taxon>Spirochaetia</taxon>
        <taxon>Leptospirales</taxon>
        <taxon>Leptospiraceae</taxon>
        <taxon>Leptospira</taxon>
    </lineage>
</organism>
<evidence type="ECO:0000313" key="2">
    <source>
        <dbReference type="EMBL" id="TGL93787.1"/>
    </source>
</evidence>
<comment type="caution">
    <text evidence="2">The sequence shown here is derived from an EMBL/GenBank/DDBJ whole genome shotgun (WGS) entry which is preliminary data.</text>
</comment>
<proteinExistence type="predicted"/>
<dbReference type="Pfam" id="PF10137">
    <property type="entry name" value="CAP12-PCTIR_TIR"/>
    <property type="match status" value="1"/>
</dbReference>
<name>A0A4Z1A0U1_9LEPT</name>
<dbReference type="GO" id="GO:0003677">
    <property type="term" value="F:DNA binding"/>
    <property type="evidence" value="ECO:0007669"/>
    <property type="project" value="UniProtKB-KW"/>
</dbReference>